<dbReference type="InterPro" id="IPR052497">
    <property type="entry name" value="H2.0_Homeobox_TF"/>
</dbReference>
<evidence type="ECO:0000256" key="4">
    <source>
        <dbReference type="ARBA" id="ARBA00023125"/>
    </source>
</evidence>
<dbReference type="SMART" id="SM00389">
    <property type="entry name" value="HOX"/>
    <property type="match status" value="1"/>
</dbReference>
<evidence type="ECO:0000256" key="5">
    <source>
        <dbReference type="ARBA" id="ARBA00023155"/>
    </source>
</evidence>
<dbReference type="KEGG" id="pmrn:116947175"/>
<evidence type="ECO:0000256" key="14">
    <source>
        <dbReference type="SAM" id="MobiDB-lite"/>
    </source>
</evidence>
<dbReference type="SMR" id="A0AAJ7TKD0"/>
<dbReference type="GO" id="GO:0030154">
    <property type="term" value="P:cell differentiation"/>
    <property type="evidence" value="ECO:0007669"/>
    <property type="project" value="UniProtKB-KW"/>
</dbReference>
<feature type="compositionally biased region" description="Gly residues" evidence="14">
    <location>
        <begin position="348"/>
        <end position="362"/>
    </location>
</feature>
<feature type="domain" description="Homeobox" evidence="15">
    <location>
        <begin position="193"/>
        <end position="253"/>
    </location>
</feature>
<sequence length="389" mass="40443">MYTFVPYYLHGFGVWGVNYCPAEGADCARAAKHGCGGAGGAGGGVGVVPLPARLPRPSAVLAPAAAGAAPGGPWQAPACSKELKFGIERILSGDIHSRPADGCLRFQDGCSAPGKRVCPSMFPGPGPAGCPVRLLPGVGPRARGLPDPHYVLPTQHPAASLGLPYHDGFPGPYAALCRGDVGGPCLQGAAFKRKRAWSRAVFSSLQRKGLEKRFQVQKYVTKPDRRQLAAMLGLTDAQVKVWFQNRRMKWRHSKEAEAQKDKEKEKEGPAESTQVAASVEAPSAGATAHGVGRGDREDGGDDGNNKDGDSDLKEDTADSDNDCDGRDDGDSEGLNSDDHEHESSSSSSGGGGGGGGEGGGETPQGAGHERPEPLLACPARADERGHARV</sequence>
<name>A0AAJ7TKD0_PETMA</name>
<dbReference type="AlphaFoldDB" id="A0AAJ7TKD0"/>
<gene>
    <name evidence="17" type="primary">LOC116947175</name>
</gene>
<evidence type="ECO:0000313" key="16">
    <source>
        <dbReference type="Proteomes" id="UP001318040"/>
    </source>
</evidence>
<dbReference type="PRINTS" id="PR00031">
    <property type="entry name" value="HTHREPRESSR"/>
</dbReference>
<dbReference type="Proteomes" id="UP001318040">
    <property type="component" value="Chromosome 29"/>
</dbReference>
<evidence type="ECO:0000259" key="15">
    <source>
        <dbReference type="PROSITE" id="PS50071"/>
    </source>
</evidence>
<organism evidence="16 17">
    <name type="scientific">Petromyzon marinus</name>
    <name type="common">Sea lamprey</name>
    <dbReference type="NCBI Taxonomy" id="7757"/>
    <lineage>
        <taxon>Eukaryota</taxon>
        <taxon>Metazoa</taxon>
        <taxon>Chordata</taxon>
        <taxon>Craniata</taxon>
        <taxon>Vertebrata</taxon>
        <taxon>Cyclostomata</taxon>
        <taxon>Hyperoartia</taxon>
        <taxon>Petromyzontiformes</taxon>
        <taxon>Petromyzontidae</taxon>
        <taxon>Petromyzon</taxon>
    </lineage>
</organism>
<evidence type="ECO:0000256" key="7">
    <source>
        <dbReference type="ARBA" id="ARBA00023242"/>
    </source>
</evidence>
<dbReference type="InterPro" id="IPR020479">
    <property type="entry name" value="HD_metazoa"/>
</dbReference>
<feature type="compositionally biased region" description="Basic and acidic residues" evidence="14">
    <location>
        <begin position="292"/>
        <end position="316"/>
    </location>
</feature>
<keyword evidence="6" id="KW-0804">Transcription</keyword>
<keyword evidence="3" id="KW-0805">Transcription regulation</keyword>
<dbReference type="InterPro" id="IPR000047">
    <property type="entry name" value="HTH_motif"/>
</dbReference>
<dbReference type="PANTHER" id="PTHR46808:SF1">
    <property type="entry name" value="H2.0-LIKE HOMEOBOX PROTEIN"/>
    <property type="match status" value="1"/>
</dbReference>
<evidence type="ECO:0000256" key="10">
    <source>
        <dbReference type="ARBA" id="ARBA00070859"/>
    </source>
</evidence>
<dbReference type="Gene3D" id="1.10.10.60">
    <property type="entry name" value="Homeodomain-like"/>
    <property type="match status" value="1"/>
</dbReference>
<dbReference type="SUPFAM" id="SSF46689">
    <property type="entry name" value="Homeodomain-like"/>
    <property type="match status" value="1"/>
</dbReference>
<keyword evidence="16" id="KW-1185">Reference proteome</keyword>
<feature type="region of interest" description="Disordered" evidence="14">
    <location>
        <begin position="250"/>
        <end position="389"/>
    </location>
</feature>
<dbReference type="InterPro" id="IPR009057">
    <property type="entry name" value="Homeodomain-like_sf"/>
</dbReference>
<evidence type="ECO:0000256" key="2">
    <source>
        <dbReference type="ARBA" id="ARBA00022782"/>
    </source>
</evidence>
<dbReference type="RefSeq" id="XP_032818520.1">
    <property type="nucleotide sequence ID" value="XM_032962629.1"/>
</dbReference>
<evidence type="ECO:0000256" key="11">
    <source>
        <dbReference type="ARBA" id="ARBA00081876"/>
    </source>
</evidence>
<proteinExistence type="inferred from homology"/>
<dbReference type="PANTHER" id="PTHR46808">
    <property type="entry name" value="H2.0-LIKE HOMEOBOX PROTEIN"/>
    <property type="match status" value="1"/>
</dbReference>
<dbReference type="GO" id="GO:0043565">
    <property type="term" value="F:sequence-specific DNA binding"/>
    <property type="evidence" value="ECO:0007669"/>
    <property type="project" value="TreeGrafter"/>
</dbReference>
<reference evidence="17" key="1">
    <citation type="submission" date="2025-08" db="UniProtKB">
        <authorList>
            <consortium name="RefSeq"/>
        </authorList>
    </citation>
    <scope>IDENTIFICATION</scope>
    <source>
        <tissue evidence="17">Sperm</tissue>
    </source>
</reference>
<evidence type="ECO:0000256" key="8">
    <source>
        <dbReference type="ARBA" id="ARBA00038504"/>
    </source>
</evidence>
<comment type="subcellular location">
    <subcellularLocation>
        <location evidence="1 12 13">Nucleus</location>
    </subcellularLocation>
</comment>
<dbReference type="PRINTS" id="PR00024">
    <property type="entry name" value="HOMEOBOX"/>
</dbReference>
<dbReference type="PROSITE" id="PS00027">
    <property type="entry name" value="HOMEOBOX_1"/>
    <property type="match status" value="1"/>
</dbReference>
<keyword evidence="5 12" id="KW-0371">Homeobox</keyword>
<feature type="compositionally biased region" description="Basic and acidic residues" evidence="14">
    <location>
        <begin position="253"/>
        <end position="269"/>
    </location>
</feature>
<evidence type="ECO:0000256" key="13">
    <source>
        <dbReference type="RuleBase" id="RU000682"/>
    </source>
</evidence>
<evidence type="ECO:0000313" key="17">
    <source>
        <dbReference type="RefSeq" id="XP_032818520.1"/>
    </source>
</evidence>
<comment type="similarity">
    <text evidence="8">Belongs to the H2.0 homeobox family.</text>
</comment>
<dbReference type="InterPro" id="IPR017970">
    <property type="entry name" value="Homeobox_CS"/>
</dbReference>
<feature type="DNA-binding region" description="Homeobox" evidence="12">
    <location>
        <begin position="195"/>
        <end position="254"/>
    </location>
</feature>
<dbReference type="PROSITE" id="PS50071">
    <property type="entry name" value="HOMEOBOX_2"/>
    <property type="match status" value="1"/>
</dbReference>
<accession>A0AAJ7TKD0</accession>
<protein>
    <recommendedName>
        <fullName evidence="10">H2.0-like homeobox protein</fullName>
    </recommendedName>
    <alternativeName>
        <fullName evidence="11">Homeobox protein HLX1</fullName>
    </alternativeName>
</protein>
<evidence type="ECO:0000256" key="12">
    <source>
        <dbReference type="PROSITE-ProRule" id="PRU00108"/>
    </source>
</evidence>
<dbReference type="InterPro" id="IPR001356">
    <property type="entry name" value="HD"/>
</dbReference>
<dbReference type="GO" id="GO:0005634">
    <property type="term" value="C:nucleus"/>
    <property type="evidence" value="ECO:0007669"/>
    <property type="project" value="UniProtKB-SubCell"/>
</dbReference>
<evidence type="ECO:0000256" key="6">
    <source>
        <dbReference type="ARBA" id="ARBA00023163"/>
    </source>
</evidence>
<dbReference type="GO" id="GO:0000981">
    <property type="term" value="F:DNA-binding transcription factor activity, RNA polymerase II-specific"/>
    <property type="evidence" value="ECO:0007669"/>
    <property type="project" value="InterPro"/>
</dbReference>
<keyword evidence="4 12" id="KW-0238">DNA-binding</keyword>
<comment type="function">
    <text evidence="9">Transcription factor required for TBX21/T-bet-dependent maturation of Th1 cells as well as maintenance of Th1-specific gene expression. Involved in embryogenesis and hematopoiesis.</text>
</comment>
<evidence type="ECO:0000256" key="9">
    <source>
        <dbReference type="ARBA" id="ARBA00056583"/>
    </source>
</evidence>
<dbReference type="CDD" id="cd00086">
    <property type="entry name" value="homeodomain"/>
    <property type="match status" value="1"/>
</dbReference>
<evidence type="ECO:0000256" key="3">
    <source>
        <dbReference type="ARBA" id="ARBA00023015"/>
    </source>
</evidence>
<keyword evidence="2" id="KW-0221">Differentiation</keyword>
<feature type="compositionally biased region" description="Basic and acidic residues" evidence="14">
    <location>
        <begin position="380"/>
        <end position="389"/>
    </location>
</feature>
<dbReference type="FunFam" id="1.10.10.60:FF:000249">
    <property type="entry name" value="H2.0-like homeobox protein"/>
    <property type="match status" value="1"/>
</dbReference>
<evidence type="ECO:0000256" key="1">
    <source>
        <dbReference type="ARBA" id="ARBA00004123"/>
    </source>
</evidence>
<keyword evidence="7 12" id="KW-0539">Nucleus</keyword>
<dbReference type="Pfam" id="PF00046">
    <property type="entry name" value="Homeodomain"/>
    <property type="match status" value="1"/>
</dbReference>